<comment type="caution">
    <text evidence="2">The sequence shown here is derived from an EMBL/GenBank/DDBJ whole genome shotgun (WGS) entry which is preliminary data.</text>
</comment>
<accession>A0ABD2J1W2</accession>
<sequence>MREQQQRQTHSKTTPQWQKPDTRRAITFTLKGADSARNEPTGGTFHYGHDRRRADLSQTGENGSQTWSPQCTRDPNQRSPNNGKGTPADNHIARSSSNKKLVPSQSSWTNSSGQKRKWPEFYESFKSAIGSQSISKAQKLNLLRNLLGGEARELIAGFRLEDQNYETVLQLLKDTYGAPEEHIRALHFELANLKTCRSLRDTKDFLLQLERLTRELNNAGEDIEGPQVFLMLEKKLTPAFLRNILNKKGEDPANWTTTKIPGPHQAQRARIPTANFRNRNASPANRERTFMSSTIEEVQQRMNHRPQLRKSQQRGPRPTQAPYKRANPGWHSTSRVKESAFTLHLLQWHSLE</sequence>
<evidence type="ECO:0000256" key="1">
    <source>
        <dbReference type="SAM" id="MobiDB-lite"/>
    </source>
</evidence>
<dbReference type="Pfam" id="PF03564">
    <property type="entry name" value="DUF1759"/>
    <property type="match status" value="1"/>
</dbReference>
<evidence type="ECO:0000313" key="2">
    <source>
        <dbReference type="EMBL" id="KAL3086089.1"/>
    </source>
</evidence>
<feature type="compositionally biased region" description="Polar residues" evidence="1">
    <location>
        <begin position="56"/>
        <end position="84"/>
    </location>
</feature>
<dbReference type="AlphaFoldDB" id="A0ABD2J1W2"/>
<feature type="compositionally biased region" description="Polar residues" evidence="1">
    <location>
        <begin position="93"/>
        <end position="113"/>
    </location>
</feature>
<dbReference type="PANTHER" id="PTHR22954:SF3">
    <property type="entry name" value="PROTEIN CBG08539"/>
    <property type="match status" value="1"/>
</dbReference>
<evidence type="ECO:0000313" key="3">
    <source>
        <dbReference type="Proteomes" id="UP001620645"/>
    </source>
</evidence>
<feature type="compositionally biased region" description="Basic residues" evidence="1">
    <location>
        <begin position="302"/>
        <end position="312"/>
    </location>
</feature>
<feature type="region of interest" description="Disordered" evidence="1">
    <location>
        <begin position="1"/>
        <end position="114"/>
    </location>
</feature>
<gene>
    <name evidence="2" type="ORF">niasHS_009101</name>
</gene>
<proteinExistence type="predicted"/>
<reference evidence="2 3" key="1">
    <citation type="submission" date="2024-10" db="EMBL/GenBank/DDBJ databases">
        <authorList>
            <person name="Kim D."/>
        </authorList>
    </citation>
    <scope>NUCLEOTIDE SEQUENCE [LARGE SCALE GENOMIC DNA]</scope>
    <source>
        <strain evidence="2">Taebaek</strain>
    </source>
</reference>
<keyword evidence="3" id="KW-1185">Reference proteome</keyword>
<dbReference type="EMBL" id="JBICCN010000216">
    <property type="protein sequence ID" value="KAL3086089.1"/>
    <property type="molecule type" value="Genomic_DNA"/>
</dbReference>
<dbReference type="InterPro" id="IPR005312">
    <property type="entry name" value="DUF1759"/>
</dbReference>
<name>A0ABD2J1W2_HETSC</name>
<protein>
    <recommendedName>
        <fullName evidence="4">Gag protein</fullName>
    </recommendedName>
</protein>
<feature type="region of interest" description="Disordered" evidence="1">
    <location>
        <begin position="297"/>
        <end position="334"/>
    </location>
</feature>
<organism evidence="2 3">
    <name type="scientific">Heterodera schachtii</name>
    <name type="common">Sugarbeet cyst nematode worm</name>
    <name type="synonym">Tylenchus schachtii</name>
    <dbReference type="NCBI Taxonomy" id="97005"/>
    <lineage>
        <taxon>Eukaryota</taxon>
        <taxon>Metazoa</taxon>
        <taxon>Ecdysozoa</taxon>
        <taxon>Nematoda</taxon>
        <taxon>Chromadorea</taxon>
        <taxon>Rhabditida</taxon>
        <taxon>Tylenchina</taxon>
        <taxon>Tylenchomorpha</taxon>
        <taxon>Tylenchoidea</taxon>
        <taxon>Heteroderidae</taxon>
        <taxon>Heteroderinae</taxon>
        <taxon>Heterodera</taxon>
    </lineage>
</organism>
<dbReference type="Proteomes" id="UP001620645">
    <property type="component" value="Unassembled WGS sequence"/>
</dbReference>
<feature type="compositionally biased region" description="Polar residues" evidence="1">
    <location>
        <begin position="1"/>
        <end position="19"/>
    </location>
</feature>
<evidence type="ECO:0008006" key="4">
    <source>
        <dbReference type="Google" id="ProtNLM"/>
    </source>
</evidence>
<dbReference type="PANTHER" id="PTHR22954">
    <property type="entry name" value="RETROVIRAL PROTEASE-RELATED"/>
    <property type="match status" value="1"/>
</dbReference>